<organism evidence="1 2">
    <name type="scientific">Protopolystoma xenopodis</name>
    <dbReference type="NCBI Taxonomy" id="117903"/>
    <lineage>
        <taxon>Eukaryota</taxon>
        <taxon>Metazoa</taxon>
        <taxon>Spiralia</taxon>
        <taxon>Lophotrochozoa</taxon>
        <taxon>Platyhelminthes</taxon>
        <taxon>Monogenea</taxon>
        <taxon>Polyopisthocotylea</taxon>
        <taxon>Polystomatidea</taxon>
        <taxon>Polystomatidae</taxon>
        <taxon>Protopolystoma</taxon>
    </lineage>
</organism>
<evidence type="ECO:0000313" key="1">
    <source>
        <dbReference type="EMBL" id="VEL12323.1"/>
    </source>
</evidence>
<dbReference type="AlphaFoldDB" id="A0A3S5CDL3"/>
<dbReference type="Proteomes" id="UP000784294">
    <property type="component" value="Unassembled WGS sequence"/>
</dbReference>
<comment type="caution">
    <text evidence="1">The sequence shown here is derived from an EMBL/GenBank/DDBJ whole genome shotgun (WGS) entry which is preliminary data.</text>
</comment>
<evidence type="ECO:0000313" key="2">
    <source>
        <dbReference type="Proteomes" id="UP000784294"/>
    </source>
</evidence>
<sequence>MSVGCLPGASCPPIAQNLRSPTPLLPPASPFPFTFCPPIHSLQLPSPPPTLASAPCVPMHLSAYLQTPTCLSPGHLAGAPTISLPSAPLFASDQPNNISHGPLETGPLYAGDQILNWEYPTTFS</sequence>
<reference evidence="1" key="1">
    <citation type="submission" date="2018-11" db="EMBL/GenBank/DDBJ databases">
        <authorList>
            <consortium name="Pathogen Informatics"/>
        </authorList>
    </citation>
    <scope>NUCLEOTIDE SEQUENCE</scope>
</reference>
<protein>
    <submittedName>
        <fullName evidence="1">Uncharacterized protein</fullName>
    </submittedName>
</protein>
<accession>A0A3S5CDL3</accession>
<dbReference type="EMBL" id="CAAALY010014447">
    <property type="protein sequence ID" value="VEL12323.1"/>
    <property type="molecule type" value="Genomic_DNA"/>
</dbReference>
<name>A0A3S5CDL3_9PLAT</name>
<proteinExistence type="predicted"/>
<gene>
    <name evidence="1" type="ORF">PXEA_LOCUS5763</name>
</gene>
<keyword evidence="2" id="KW-1185">Reference proteome</keyword>